<reference evidence="3" key="1">
    <citation type="submission" date="2014-03" db="EMBL/GenBank/DDBJ databases">
        <authorList>
            <person name="Aksoy S."/>
            <person name="Warren W."/>
            <person name="Wilson R.K."/>
        </authorList>
    </citation>
    <scope>NUCLEOTIDE SEQUENCE [LARGE SCALE GENOMIC DNA]</scope>
    <source>
        <strain evidence="3">IAEA</strain>
    </source>
</reference>
<keyword evidence="1" id="KW-1133">Transmembrane helix</keyword>
<keyword evidence="3" id="KW-1185">Reference proteome</keyword>
<keyword evidence="1" id="KW-0472">Membrane</keyword>
<evidence type="ECO:0000313" key="2">
    <source>
        <dbReference type="EnsemblMetazoa" id="GBRI019362-PA"/>
    </source>
</evidence>
<evidence type="ECO:0000313" key="3">
    <source>
        <dbReference type="Proteomes" id="UP000091820"/>
    </source>
</evidence>
<dbReference type="EnsemblMetazoa" id="GBRI019362-RA">
    <property type="protein sequence ID" value="GBRI019362-PA"/>
    <property type="gene ID" value="GBRI019362"/>
</dbReference>
<accession>A0A1A9WGY7</accession>
<dbReference type="AlphaFoldDB" id="A0A1A9WGY7"/>
<name>A0A1A9WGY7_9MUSC</name>
<feature type="transmembrane region" description="Helical" evidence="1">
    <location>
        <begin position="168"/>
        <end position="190"/>
    </location>
</feature>
<keyword evidence="1" id="KW-0812">Transmembrane</keyword>
<dbReference type="VEuPathDB" id="VectorBase:GBRI019362"/>
<reference evidence="2" key="2">
    <citation type="submission" date="2020-05" db="UniProtKB">
        <authorList>
            <consortium name="EnsemblMetazoa"/>
        </authorList>
    </citation>
    <scope>IDENTIFICATION</scope>
    <source>
        <strain evidence="2">IAEA</strain>
    </source>
</reference>
<feature type="transmembrane region" description="Helical" evidence="1">
    <location>
        <begin position="202"/>
        <end position="226"/>
    </location>
</feature>
<protein>
    <submittedName>
        <fullName evidence="2">Uncharacterized protein</fullName>
    </submittedName>
</protein>
<dbReference type="Proteomes" id="UP000091820">
    <property type="component" value="Unassembled WGS sequence"/>
</dbReference>
<organism evidence="2 3">
    <name type="scientific">Glossina brevipalpis</name>
    <dbReference type="NCBI Taxonomy" id="37001"/>
    <lineage>
        <taxon>Eukaryota</taxon>
        <taxon>Metazoa</taxon>
        <taxon>Ecdysozoa</taxon>
        <taxon>Arthropoda</taxon>
        <taxon>Hexapoda</taxon>
        <taxon>Insecta</taxon>
        <taxon>Pterygota</taxon>
        <taxon>Neoptera</taxon>
        <taxon>Endopterygota</taxon>
        <taxon>Diptera</taxon>
        <taxon>Brachycera</taxon>
        <taxon>Muscomorpha</taxon>
        <taxon>Hippoboscoidea</taxon>
        <taxon>Glossinidae</taxon>
        <taxon>Glossina</taxon>
    </lineage>
</organism>
<proteinExistence type="predicted"/>
<evidence type="ECO:0000256" key="1">
    <source>
        <dbReference type="SAM" id="Phobius"/>
    </source>
</evidence>
<sequence length="235" mass="26911">MAHIMCQVLHIASRILPVAYSLSHIACRISRVAYSVSHIACRISPVAYRVSQITSRISRLAYRVSHTASRIPRLAYRVSHIACRISRLAYRLSHIACPISHVAYSVSLQNCNHQTELIFSKHVQLLRHVGRVLVYARVKVEKVSKSPKMFQRRLAGLKRENRSNRLSIFPMIQLSLLLQFMTAGATYIYLFNDVMHFANFSVPLSFILGNLFRLYVLCSLTVQSIVAHKFKKRNC</sequence>